<dbReference type="InterPro" id="IPR002934">
    <property type="entry name" value="Polymerase_NTP_transf_dom"/>
</dbReference>
<dbReference type="Gene3D" id="3.30.460.10">
    <property type="entry name" value="Beta Polymerase, domain 2"/>
    <property type="match status" value="1"/>
</dbReference>
<evidence type="ECO:0000259" key="2">
    <source>
        <dbReference type="Pfam" id="PF01909"/>
    </source>
</evidence>
<dbReference type="InterPro" id="IPR025184">
    <property type="entry name" value="AadA_C"/>
</dbReference>
<proteinExistence type="predicted"/>
<protein>
    <submittedName>
        <fullName evidence="4">AadA</fullName>
    </submittedName>
</protein>
<evidence type="ECO:0000313" key="4">
    <source>
        <dbReference type="EMBL" id="APY22271.1"/>
    </source>
</evidence>
<reference evidence="4" key="1">
    <citation type="submission" date="2016-05" db="EMBL/GenBank/DDBJ databases">
        <title>Campylobacter coli strain HS11B aph(2'')-If gene, complete sequence.</title>
        <authorList>
            <person name="Yao H."/>
            <person name="Shen Z."/>
        </authorList>
    </citation>
    <scope>NUCLEOTIDE SEQUENCE</scope>
    <source>
        <strain evidence="4">HS11B</strain>
    </source>
</reference>
<dbReference type="Pfam" id="PF13427">
    <property type="entry name" value="AadA_C"/>
    <property type="match status" value="1"/>
</dbReference>
<feature type="domain" description="Polymerase nucleotidyl transferase" evidence="2">
    <location>
        <begin position="17"/>
        <end position="73"/>
    </location>
</feature>
<dbReference type="EMBL" id="KX272768">
    <property type="protein sequence ID" value="APY22271.1"/>
    <property type="molecule type" value="Genomic_DNA"/>
</dbReference>
<gene>
    <name evidence="4" type="primary">aadA</name>
</gene>
<evidence type="ECO:0000259" key="3">
    <source>
        <dbReference type="Pfam" id="PF13427"/>
    </source>
</evidence>
<dbReference type="GO" id="GO:0016779">
    <property type="term" value="F:nucleotidyltransferase activity"/>
    <property type="evidence" value="ECO:0007669"/>
    <property type="project" value="InterPro"/>
</dbReference>
<dbReference type="AlphaFoldDB" id="A0A1P8SJ27"/>
<keyword evidence="1" id="KW-0808">Transferase</keyword>
<name>A0A1P8SJ27_CAMCO</name>
<dbReference type="Pfam" id="PF01909">
    <property type="entry name" value="NTP_transf_2"/>
    <property type="match status" value="1"/>
</dbReference>
<dbReference type="SMR" id="A0A1P8SJ27"/>
<sequence>MVVQMDIYDLMKQVNEWVKEILQDNYVGVYFHGSLRLGSFNPNKSDLDFIIVVKEKIDNEIKQLIWDKMLENEQLFPKKGFEFSVVLEDNCRNIKHPIPYELHGSRDWIERYKEDKTIVINDDYKVDPDLASHFNVINVPNDKMDFGKPSKEVFSKVPKEYIIDSNYSDTLDCVEEIVNNPVYCILNLCRFYALIRDDLTLSKYDGGKWALENMNSNYNDVIKNAMEDYLSDTNNSYDNTRLKEFAQEAISLINDCVDTNKIRK</sequence>
<evidence type="ECO:0000256" key="1">
    <source>
        <dbReference type="ARBA" id="ARBA00022679"/>
    </source>
</evidence>
<feature type="domain" description="Adenylyltransferase AadA C-terminal" evidence="3">
    <location>
        <begin position="152"/>
        <end position="249"/>
    </location>
</feature>
<organism evidence="4">
    <name type="scientific">Campylobacter coli</name>
    <dbReference type="NCBI Taxonomy" id="195"/>
    <lineage>
        <taxon>Bacteria</taxon>
        <taxon>Pseudomonadati</taxon>
        <taxon>Campylobacterota</taxon>
        <taxon>Epsilonproteobacteria</taxon>
        <taxon>Campylobacterales</taxon>
        <taxon>Campylobacteraceae</taxon>
        <taxon>Campylobacter</taxon>
    </lineage>
</organism>
<dbReference type="InterPro" id="IPR043519">
    <property type="entry name" value="NT_sf"/>
</dbReference>
<dbReference type="SUPFAM" id="SSF81301">
    <property type="entry name" value="Nucleotidyltransferase"/>
    <property type="match status" value="1"/>
</dbReference>
<accession>A0A1P8SJ27</accession>